<proteinExistence type="predicted"/>
<dbReference type="InterPro" id="IPR001322">
    <property type="entry name" value="Lamin_tail_dom"/>
</dbReference>
<evidence type="ECO:0000256" key="2">
    <source>
        <dbReference type="SAM" id="Phobius"/>
    </source>
</evidence>
<dbReference type="EMBL" id="PCWK01000042">
    <property type="protein sequence ID" value="PIR02309.1"/>
    <property type="molecule type" value="Genomic_DNA"/>
</dbReference>
<gene>
    <name evidence="4" type="ORF">COV62_01760</name>
</gene>
<dbReference type="SUPFAM" id="SSF74853">
    <property type="entry name" value="Lamin A/C globular tail domain"/>
    <property type="match status" value="1"/>
</dbReference>
<keyword evidence="2" id="KW-1133">Transmembrane helix</keyword>
<sequence>MAEHSKFFSLNILLFLLLLTIPLKELRAVNSLDVVVNEIAWMGTETSYYDEWIELYNNNDFPVVLSGWKLKVAGKSLKINLSKEIPAKGFYLLERTDESTLPEFTANQIYNGALSNQGERLELYDNYGNLIDFVDCSVGWFAGDNKTKQTMERKNSKNSGTKINWQTSLRPNGTPGAQNSSGIQLKQESEPKPFENELSQKESKKELAAINEYFPEKLPFNSLLIAFLMAMLSSIIILFLKKEIQKDI</sequence>
<accession>A0A2H0N074</accession>
<feature type="compositionally biased region" description="Basic and acidic residues" evidence="1">
    <location>
        <begin position="187"/>
        <end position="200"/>
    </location>
</feature>
<name>A0A2H0N074_9BACT</name>
<reference evidence="4 5" key="1">
    <citation type="submission" date="2017-09" db="EMBL/GenBank/DDBJ databases">
        <title>Depth-based differentiation of microbial function through sediment-hosted aquifers and enrichment of novel symbionts in the deep terrestrial subsurface.</title>
        <authorList>
            <person name="Probst A.J."/>
            <person name="Ladd B."/>
            <person name="Jarett J.K."/>
            <person name="Geller-Mcgrath D.E."/>
            <person name="Sieber C.M."/>
            <person name="Emerson J.B."/>
            <person name="Anantharaman K."/>
            <person name="Thomas B.C."/>
            <person name="Malmstrom R."/>
            <person name="Stieglmeier M."/>
            <person name="Klingl A."/>
            <person name="Woyke T."/>
            <person name="Ryan C.M."/>
            <person name="Banfield J.F."/>
        </authorList>
    </citation>
    <scope>NUCLEOTIDE SEQUENCE [LARGE SCALE GENOMIC DNA]</scope>
    <source>
        <strain evidence="4">CG11_big_fil_rev_8_21_14_0_20_35_11</strain>
    </source>
</reference>
<comment type="caution">
    <text evidence="4">The sequence shown here is derived from an EMBL/GenBank/DDBJ whole genome shotgun (WGS) entry which is preliminary data.</text>
</comment>
<feature type="transmembrane region" description="Helical" evidence="2">
    <location>
        <begin position="220"/>
        <end position="240"/>
    </location>
</feature>
<feature type="domain" description="LTD" evidence="3">
    <location>
        <begin position="32"/>
        <end position="135"/>
    </location>
</feature>
<protein>
    <recommendedName>
        <fullName evidence="3">LTD domain-containing protein</fullName>
    </recommendedName>
</protein>
<evidence type="ECO:0000259" key="3">
    <source>
        <dbReference type="Pfam" id="PF00932"/>
    </source>
</evidence>
<dbReference type="InterPro" id="IPR036415">
    <property type="entry name" value="Lamin_tail_dom_sf"/>
</dbReference>
<keyword evidence="2" id="KW-0812">Transmembrane</keyword>
<dbReference type="Pfam" id="PF00932">
    <property type="entry name" value="LTD"/>
    <property type="match status" value="1"/>
</dbReference>
<dbReference type="AlphaFoldDB" id="A0A2H0N074"/>
<feature type="compositionally biased region" description="Polar residues" evidence="1">
    <location>
        <begin position="157"/>
        <end position="186"/>
    </location>
</feature>
<evidence type="ECO:0000313" key="5">
    <source>
        <dbReference type="Proteomes" id="UP000231139"/>
    </source>
</evidence>
<keyword evidence="2" id="KW-0472">Membrane</keyword>
<organism evidence="4 5">
    <name type="scientific">Candidatus Nealsonbacteria bacterium CG11_big_fil_rev_8_21_14_0_20_35_11</name>
    <dbReference type="NCBI Taxonomy" id="1974713"/>
    <lineage>
        <taxon>Bacteria</taxon>
        <taxon>Candidatus Nealsoniibacteriota</taxon>
    </lineage>
</organism>
<evidence type="ECO:0000256" key="1">
    <source>
        <dbReference type="SAM" id="MobiDB-lite"/>
    </source>
</evidence>
<dbReference type="Proteomes" id="UP000231139">
    <property type="component" value="Unassembled WGS sequence"/>
</dbReference>
<feature type="region of interest" description="Disordered" evidence="1">
    <location>
        <begin position="153"/>
        <end position="200"/>
    </location>
</feature>
<evidence type="ECO:0000313" key="4">
    <source>
        <dbReference type="EMBL" id="PIR02309.1"/>
    </source>
</evidence>